<dbReference type="EMBL" id="JAHLQT010037402">
    <property type="protein sequence ID" value="KAG7157516.1"/>
    <property type="molecule type" value="Genomic_DNA"/>
</dbReference>
<dbReference type="AlphaFoldDB" id="A0A8J5JHY6"/>
<gene>
    <name evidence="1" type="ORF">Hamer_G019145</name>
</gene>
<sequence>MSIHDTGSSLPTLAPRLLLLLPPFPLTPPAVGSSWVCLCSSPRPRRLRPGTKESFKSVCHMFSVIQRPQPPAGQRGHTVGLSRGYRVIFGLKWPRYKATLVLRGHTVGSSCGYGAQVSVGVRRRKRRQCWRMSEK</sequence>
<reference evidence="1" key="1">
    <citation type="journal article" date="2021" name="Sci. Adv.">
        <title>The American lobster genome reveals insights on longevity, neural, and immune adaptations.</title>
        <authorList>
            <person name="Polinski J.M."/>
            <person name="Zimin A.V."/>
            <person name="Clark K.F."/>
            <person name="Kohn A.B."/>
            <person name="Sadowski N."/>
            <person name="Timp W."/>
            <person name="Ptitsyn A."/>
            <person name="Khanna P."/>
            <person name="Romanova D.Y."/>
            <person name="Williams P."/>
            <person name="Greenwood S.J."/>
            <person name="Moroz L.L."/>
            <person name="Walt D.R."/>
            <person name="Bodnar A.G."/>
        </authorList>
    </citation>
    <scope>NUCLEOTIDE SEQUENCE</scope>
    <source>
        <strain evidence="1">GMGI-L3</strain>
    </source>
</reference>
<organism evidence="1 2">
    <name type="scientific">Homarus americanus</name>
    <name type="common">American lobster</name>
    <dbReference type="NCBI Taxonomy" id="6706"/>
    <lineage>
        <taxon>Eukaryota</taxon>
        <taxon>Metazoa</taxon>
        <taxon>Ecdysozoa</taxon>
        <taxon>Arthropoda</taxon>
        <taxon>Crustacea</taxon>
        <taxon>Multicrustacea</taxon>
        <taxon>Malacostraca</taxon>
        <taxon>Eumalacostraca</taxon>
        <taxon>Eucarida</taxon>
        <taxon>Decapoda</taxon>
        <taxon>Pleocyemata</taxon>
        <taxon>Astacidea</taxon>
        <taxon>Nephropoidea</taxon>
        <taxon>Nephropidae</taxon>
        <taxon>Homarus</taxon>
    </lineage>
</organism>
<evidence type="ECO:0000313" key="1">
    <source>
        <dbReference type="EMBL" id="KAG7157516.1"/>
    </source>
</evidence>
<name>A0A8J5JHY6_HOMAM</name>
<proteinExistence type="predicted"/>
<dbReference type="Proteomes" id="UP000747542">
    <property type="component" value="Unassembled WGS sequence"/>
</dbReference>
<keyword evidence="2" id="KW-1185">Reference proteome</keyword>
<protein>
    <submittedName>
        <fullName evidence="1">Uncharacterized protein</fullName>
    </submittedName>
</protein>
<accession>A0A8J5JHY6</accession>
<evidence type="ECO:0000313" key="2">
    <source>
        <dbReference type="Proteomes" id="UP000747542"/>
    </source>
</evidence>
<comment type="caution">
    <text evidence="1">The sequence shown here is derived from an EMBL/GenBank/DDBJ whole genome shotgun (WGS) entry which is preliminary data.</text>
</comment>